<organism evidence="1">
    <name type="scientific">marine sediment metagenome</name>
    <dbReference type="NCBI Taxonomy" id="412755"/>
    <lineage>
        <taxon>unclassified sequences</taxon>
        <taxon>metagenomes</taxon>
        <taxon>ecological metagenomes</taxon>
    </lineage>
</organism>
<proteinExistence type="predicted"/>
<accession>A0A0F9K618</accession>
<reference evidence="1" key="1">
    <citation type="journal article" date="2015" name="Nature">
        <title>Complex archaea that bridge the gap between prokaryotes and eukaryotes.</title>
        <authorList>
            <person name="Spang A."/>
            <person name="Saw J.H."/>
            <person name="Jorgensen S.L."/>
            <person name="Zaremba-Niedzwiedzka K."/>
            <person name="Martijn J."/>
            <person name="Lind A.E."/>
            <person name="van Eijk R."/>
            <person name="Schleper C."/>
            <person name="Guy L."/>
            <person name="Ettema T.J."/>
        </authorList>
    </citation>
    <scope>NUCLEOTIDE SEQUENCE</scope>
</reference>
<gene>
    <name evidence="1" type="ORF">LCGC14_1370050</name>
</gene>
<protein>
    <submittedName>
        <fullName evidence="1">Uncharacterized protein</fullName>
    </submittedName>
</protein>
<name>A0A0F9K618_9ZZZZ</name>
<comment type="caution">
    <text evidence="1">The sequence shown here is derived from an EMBL/GenBank/DDBJ whole genome shotgun (WGS) entry which is preliminary data.</text>
</comment>
<dbReference type="AlphaFoldDB" id="A0A0F9K618"/>
<evidence type="ECO:0000313" key="1">
    <source>
        <dbReference type="EMBL" id="KKM77433.1"/>
    </source>
</evidence>
<dbReference type="EMBL" id="LAZR01008642">
    <property type="protein sequence ID" value="KKM77433.1"/>
    <property type="molecule type" value="Genomic_DNA"/>
</dbReference>
<sequence>MLTKKVLQRCEIDAMRILVGHLRDVDCHQNPQDIRSDLHNLSDQFYNLTLIGQTNKERKLLKQD</sequence>